<sequence length="233" mass="25213">MRLDISLGNQYAMEFGAIREDLLKQETKETQASGGGCDRGSLRRVIVGGPAREAELKAGTNQRLKERQRGRERVAVEKMDDDGGAKRCREDTIGIGRAKAVGGKRGPVCRWIALPVACQFPPPVAARPRRPLQVALTEEAGEDPKLTAIIASGQAAREAAVYEDALNVRGGTKPESAASRGNESNFASARRRCVPGRQGIPRSRCGADMMISSIPCCFYFLGEKRQDADPACR</sequence>
<accession>A0A024SCM6</accession>
<dbReference type="AlphaFoldDB" id="A0A024SCM6"/>
<dbReference type="EMBL" id="KI911147">
    <property type="protein sequence ID" value="ETS01917.1"/>
    <property type="molecule type" value="Genomic_DNA"/>
</dbReference>
<proteinExistence type="predicted"/>
<protein>
    <submittedName>
        <fullName evidence="1">Uncharacterized protein</fullName>
    </submittedName>
</protein>
<dbReference type="Proteomes" id="UP000024376">
    <property type="component" value="Unassembled WGS sequence"/>
</dbReference>
<gene>
    <name evidence="1" type="ORF">M419DRAFT_79566</name>
</gene>
<dbReference type="KEGG" id="trr:M419DRAFT_79566"/>
<evidence type="ECO:0000313" key="2">
    <source>
        <dbReference type="Proteomes" id="UP000024376"/>
    </source>
</evidence>
<evidence type="ECO:0000313" key="1">
    <source>
        <dbReference type="EMBL" id="ETS01917.1"/>
    </source>
</evidence>
<reference evidence="2" key="1">
    <citation type="journal article" date="2013" name="Ind. Biotechnol.">
        <title>Comparative genomics analysis of Trichoderma reesei strains.</title>
        <authorList>
            <person name="Koike H."/>
            <person name="Aerts A."/>
            <person name="LaButti K."/>
            <person name="Grigoriev I.V."/>
            <person name="Baker S.E."/>
        </authorList>
    </citation>
    <scope>NUCLEOTIDE SEQUENCE [LARGE SCALE GENOMIC DNA]</scope>
    <source>
        <strain evidence="2">ATCC 56765 / BCRC 32924 / NRRL 11460 / Rut C-30</strain>
    </source>
</reference>
<dbReference type="HOGENOM" id="CLU_1232441_0_0_1"/>
<organism evidence="1 2">
    <name type="scientific">Hypocrea jecorina (strain ATCC 56765 / BCRC 32924 / NRRL 11460 / Rut C-30)</name>
    <name type="common">Trichoderma reesei</name>
    <dbReference type="NCBI Taxonomy" id="1344414"/>
    <lineage>
        <taxon>Eukaryota</taxon>
        <taxon>Fungi</taxon>
        <taxon>Dikarya</taxon>
        <taxon>Ascomycota</taxon>
        <taxon>Pezizomycotina</taxon>
        <taxon>Sordariomycetes</taxon>
        <taxon>Hypocreomycetidae</taxon>
        <taxon>Hypocreales</taxon>
        <taxon>Hypocreaceae</taxon>
        <taxon>Trichoderma</taxon>
    </lineage>
</organism>
<name>A0A024SCM6_HYPJR</name>